<dbReference type="InterPro" id="IPR025110">
    <property type="entry name" value="AMP-bd_C"/>
</dbReference>
<dbReference type="Gene3D" id="3.40.50.12780">
    <property type="entry name" value="N-terminal domain of ligase-like"/>
    <property type="match status" value="1"/>
</dbReference>
<dbReference type="InterPro" id="IPR045851">
    <property type="entry name" value="AMP-bd_C_sf"/>
</dbReference>
<dbReference type="RefSeq" id="WP_220210309.1">
    <property type="nucleotide sequence ID" value="NZ_BNJK01000002.1"/>
</dbReference>
<evidence type="ECO:0000313" key="7">
    <source>
        <dbReference type="Proteomes" id="UP000597444"/>
    </source>
</evidence>
<keyword evidence="2" id="KW-0436">Ligase</keyword>
<evidence type="ECO:0000259" key="4">
    <source>
        <dbReference type="Pfam" id="PF00501"/>
    </source>
</evidence>
<dbReference type="GO" id="GO:0016405">
    <property type="term" value="F:CoA-ligase activity"/>
    <property type="evidence" value="ECO:0007669"/>
    <property type="project" value="TreeGrafter"/>
</dbReference>
<feature type="domain" description="AMP-binding enzyme C-terminal" evidence="5">
    <location>
        <begin position="444"/>
        <end position="519"/>
    </location>
</feature>
<comment type="similarity">
    <text evidence="1">Belongs to the ATP-dependent AMP-binding enzyme family.</text>
</comment>
<dbReference type="InterPro" id="IPR020845">
    <property type="entry name" value="AMP-binding_CS"/>
</dbReference>
<accession>A0A8J3IXF7</accession>
<evidence type="ECO:0000256" key="1">
    <source>
        <dbReference type="ARBA" id="ARBA00006432"/>
    </source>
</evidence>
<dbReference type="Proteomes" id="UP000597444">
    <property type="component" value="Unassembled WGS sequence"/>
</dbReference>
<dbReference type="PANTHER" id="PTHR24096">
    <property type="entry name" value="LONG-CHAIN-FATTY-ACID--COA LIGASE"/>
    <property type="match status" value="1"/>
</dbReference>
<name>A0A8J3IXF7_9CHLR</name>
<protein>
    <submittedName>
        <fullName evidence="6">AMP-dependent synthetase</fullName>
    </submittedName>
</protein>
<evidence type="ECO:0000256" key="3">
    <source>
        <dbReference type="SAM" id="Phobius"/>
    </source>
</evidence>
<dbReference type="PROSITE" id="PS00455">
    <property type="entry name" value="AMP_BINDING"/>
    <property type="match status" value="1"/>
</dbReference>
<reference evidence="6" key="1">
    <citation type="submission" date="2020-10" db="EMBL/GenBank/DDBJ databases">
        <title>Taxonomic study of unclassified bacteria belonging to the class Ktedonobacteria.</title>
        <authorList>
            <person name="Yabe S."/>
            <person name="Wang C.M."/>
            <person name="Zheng Y."/>
            <person name="Sakai Y."/>
            <person name="Cavaletti L."/>
            <person name="Monciardini P."/>
            <person name="Donadio S."/>
        </authorList>
    </citation>
    <scope>NUCLEOTIDE SEQUENCE</scope>
    <source>
        <strain evidence="6">ID150040</strain>
    </source>
</reference>
<evidence type="ECO:0000313" key="6">
    <source>
        <dbReference type="EMBL" id="GHO99679.1"/>
    </source>
</evidence>
<feature type="domain" description="AMP-dependent synthetase/ligase" evidence="4">
    <location>
        <begin position="29"/>
        <end position="393"/>
    </location>
</feature>
<dbReference type="InterPro" id="IPR042099">
    <property type="entry name" value="ANL_N_sf"/>
</dbReference>
<dbReference type="Gene3D" id="3.30.300.30">
    <property type="match status" value="1"/>
</dbReference>
<keyword evidence="3" id="KW-1133">Transmembrane helix</keyword>
<keyword evidence="7" id="KW-1185">Reference proteome</keyword>
<dbReference type="PANTHER" id="PTHR24096:SF149">
    <property type="entry name" value="AMP-BINDING DOMAIN-CONTAINING PROTEIN-RELATED"/>
    <property type="match status" value="1"/>
</dbReference>
<dbReference type="Pfam" id="PF00501">
    <property type="entry name" value="AMP-binding"/>
    <property type="match status" value="1"/>
</dbReference>
<dbReference type="Pfam" id="PF13193">
    <property type="entry name" value="AMP-binding_C"/>
    <property type="match status" value="1"/>
</dbReference>
<dbReference type="InterPro" id="IPR000873">
    <property type="entry name" value="AMP-dep_synth/lig_dom"/>
</dbReference>
<dbReference type="EMBL" id="BNJK01000002">
    <property type="protein sequence ID" value="GHO99679.1"/>
    <property type="molecule type" value="Genomic_DNA"/>
</dbReference>
<feature type="transmembrane region" description="Helical" evidence="3">
    <location>
        <begin position="232"/>
        <end position="253"/>
    </location>
</feature>
<keyword evidence="3" id="KW-0472">Membrane</keyword>
<dbReference type="SUPFAM" id="SSF56801">
    <property type="entry name" value="Acetyl-CoA synthetase-like"/>
    <property type="match status" value="1"/>
</dbReference>
<keyword evidence="3" id="KW-0812">Transmembrane</keyword>
<proteinExistence type="inferred from homology"/>
<evidence type="ECO:0000256" key="2">
    <source>
        <dbReference type="ARBA" id="ARBA00022598"/>
    </source>
</evidence>
<gene>
    <name evidence="6" type="ORF">KSF_097270</name>
</gene>
<sequence>MTDSSAHLQMDLFRPALSYPNHPYDEILTRAAERHPEQVALLFNDVNLSYRELDALVNSCAHALQELGIRKGQIVCLFMTNRPEYIISWFAIARIGAVVTPMNPSYKEREVAYQLGNSEAVAIIVQAGLLPLIEATRADTPALEHIIVVGPAPQGSTTLAFSDLIRSHTPTPLLHTAWAWDDLLLLPYSSGTTGLPKGVMLSQKNLVYNGYQSVATARITSHDRMLVFVPLYHIYGIMLIGTATLSGATMVLMERFDPLRCLQYVHEQGITLLYAVPQVLPTLSEHPQLDRFDLHTIRYVQCGAAPVPPALAHRFEERTHVPVMTSYGLTEAAPGTHSNPVYDPRLIKVETIGLPIHDTEQKIVDIETGERELDVGEEGELIVKGPQVMLGYWKDPEANAQTVRDGWLYTGDIGWRDAEGYVTVTDRKKELIKYKGFSVAPAQLEALLLEHPAVSDVAVIAKSNAEAGEIPKAFVVLKAGYEDTSADELLAWSNGKLATYKNVREVEFIDAIPRNPSGKILRRILKEQERQRQQ</sequence>
<comment type="caution">
    <text evidence="6">The sequence shown here is derived from an EMBL/GenBank/DDBJ whole genome shotgun (WGS) entry which is preliminary data.</text>
</comment>
<dbReference type="AlphaFoldDB" id="A0A8J3IXF7"/>
<organism evidence="6 7">
    <name type="scientific">Reticulibacter mediterranei</name>
    <dbReference type="NCBI Taxonomy" id="2778369"/>
    <lineage>
        <taxon>Bacteria</taxon>
        <taxon>Bacillati</taxon>
        <taxon>Chloroflexota</taxon>
        <taxon>Ktedonobacteria</taxon>
        <taxon>Ktedonobacterales</taxon>
        <taxon>Reticulibacteraceae</taxon>
        <taxon>Reticulibacter</taxon>
    </lineage>
</organism>
<evidence type="ECO:0000259" key="5">
    <source>
        <dbReference type="Pfam" id="PF13193"/>
    </source>
</evidence>